<dbReference type="AlphaFoldDB" id="X5DXK1"/>
<keyword evidence="1" id="KW-0812">Transmembrane</keyword>
<feature type="transmembrane region" description="Helical" evidence="1">
    <location>
        <begin position="152"/>
        <end position="171"/>
    </location>
</feature>
<feature type="transmembrane region" description="Helical" evidence="1">
    <location>
        <begin position="12"/>
        <end position="31"/>
    </location>
</feature>
<keyword evidence="1" id="KW-0472">Membrane</keyword>
<organism evidence="2 3">
    <name type="scientific">Corynebacterium glyciniphilum AJ 3170</name>
    <dbReference type="NCBI Taxonomy" id="1404245"/>
    <lineage>
        <taxon>Bacteria</taxon>
        <taxon>Bacillati</taxon>
        <taxon>Actinomycetota</taxon>
        <taxon>Actinomycetes</taxon>
        <taxon>Mycobacteriales</taxon>
        <taxon>Corynebacteriaceae</taxon>
        <taxon>Corynebacterium</taxon>
    </lineage>
</organism>
<keyword evidence="1" id="KW-1133">Transmembrane helix</keyword>
<keyword evidence="3" id="KW-1185">Reference proteome</keyword>
<feature type="transmembrane region" description="Helical" evidence="1">
    <location>
        <begin position="127"/>
        <end position="146"/>
    </location>
</feature>
<dbReference type="RefSeq" id="WP_052540288.1">
    <property type="nucleotide sequence ID" value="NZ_CP006842.1"/>
</dbReference>
<dbReference type="eggNOG" id="ENOG502Z7JX">
    <property type="taxonomic scope" value="Bacteria"/>
</dbReference>
<accession>X5DXK1</accession>
<dbReference type="OrthoDB" id="5119624at2"/>
<dbReference type="EMBL" id="CP006842">
    <property type="protein sequence ID" value="AHW65292.1"/>
    <property type="molecule type" value="Genomic_DNA"/>
</dbReference>
<evidence type="ECO:0000313" key="2">
    <source>
        <dbReference type="EMBL" id="AHW65292.1"/>
    </source>
</evidence>
<protein>
    <submittedName>
        <fullName evidence="2">Putative membrane protein</fullName>
    </submittedName>
</protein>
<proteinExistence type="predicted"/>
<evidence type="ECO:0000313" key="3">
    <source>
        <dbReference type="Proteomes" id="UP000023703"/>
    </source>
</evidence>
<sequence>MAQQRRWTRTAHRAHAAITVVVLVAVLVLNLTRTIDRYTALRLFLAVEVPLLVVFVVLTLLRLRRVARTPADDDHSILDRGLAEEPLLRPAVSELRYYHSLVLAVAGKPRVPAGATPFGYTKGTMGIPIAIGVVSLVELVVVHILVPWPWLRIVLLILSIWGVLFVAGFFASRVVHPHIVTADSLHLRWGHATVLTTSLANVSSVARRTNHAHTQPHVDGDRLILTQFQSTNVALRFVDPVPTDAPVPKKDRPGDAHVTEVQLYVDDPDAFLQAVAPVTDGATA</sequence>
<dbReference type="KEGG" id="cgy:CGLY_14270"/>
<gene>
    <name evidence="2" type="ORF">CGLY_14270</name>
</gene>
<dbReference type="STRING" id="1404245.CGLY_14270"/>
<name>X5DXK1_9CORY</name>
<dbReference type="HOGENOM" id="CLU_979026_0_0_11"/>
<evidence type="ECO:0000256" key="1">
    <source>
        <dbReference type="SAM" id="Phobius"/>
    </source>
</evidence>
<feature type="transmembrane region" description="Helical" evidence="1">
    <location>
        <begin position="43"/>
        <end position="61"/>
    </location>
</feature>
<dbReference type="Proteomes" id="UP000023703">
    <property type="component" value="Chromosome"/>
</dbReference>
<reference evidence="2 3" key="1">
    <citation type="journal article" date="2015" name="Int. J. Syst. Evol. Microbiol.">
        <title>Revisiting Corynebacterium glyciniphilum (ex Kubota et al., 1972) sp. nov., nom. rev., isolated from putrefied banana.</title>
        <authorList>
            <person name="Al-Dilaimi A."/>
            <person name="Bednarz H."/>
            <person name="Lomker A."/>
            <person name="Niehaus K."/>
            <person name="Kalinowski J."/>
            <person name="Ruckert C."/>
        </authorList>
    </citation>
    <scope>NUCLEOTIDE SEQUENCE [LARGE SCALE GENOMIC DNA]</scope>
    <source>
        <strain evidence="2">AJ 3170</strain>
    </source>
</reference>